<gene>
    <name evidence="1" type="ORF">SLEP1_g34188</name>
</gene>
<accession>A0AAV5KJ35</accession>
<name>A0AAV5KJ35_9ROSI</name>
<protein>
    <submittedName>
        <fullName evidence="1">Uncharacterized protein</fullName>
    </submittedName>
</protein>
<dbReference type="AlphaFoldDB" id="A0AAV5KJ35"/>
<dbReference type="Proteomes" id="UP001054252">
    <property type="component" value="Unassembled WGS sequence"/>
</dbReference>
<reference evidence="1 2" key="1">
    <citation type="journal article" date="2021" name="Commun. Biol.">
        <title>The genome of Shorea leprosula (Dipterocarpaceae) highlights the ecological relevance of drought in aseasonal tropical rainforests.</title>
        <authorList>
            <person name="Ng K.K.S."/>
            <person name="Kobayashi M.J."/>
            <person name="Fawcett J.A."/>
            <person name="Hatakeyama M."/>
            <person name="Paape T."/>
            <person name="Ng C.H."/>
            <person name="Ang C.C."/>
            <person name="Tnah L.H."/>
            <person name="Lee C.T."/>
            <person name="Nishiyama T."/>
            <person name="Sese J."/>
            <person name="O'Brien M.J."/>
            <person name="Copetti D."/>
            <person name="Mohd Noor M.I."/>
            <person name="Ong R.C."/>
            <person name="Putra M."/>
            <person name="Sireger I.Z."/>
            <person name="Indrioko S."/>
            <person name="Kosugi Y."/>
            <person name="Izuno A."/>
            <person name="Isagi Y."/>
            <person name="Lee S.L."/>
            <person name="Shimizu K.K."/>
        </authorList>
    </citation>
    <scope>NUCLEOTIDE SEQUENCE [LARGE SCALE GENOMIC DNA]</scope>
    <source>
        <strain evidence="1">214</strain>
    </source>
</reference>
<comment type="caution">
    <text evidence="1">The sequence shown here is derived from an EMBL/GenBank/DDBJ whole genome shotgun (WGS) entry which is preliminary data.</text>
</comment>
<organism evidence="1 2">
    <name type="scientific">Rubroshorea leprosula</name>
    <dbReference type="NCBI Taxonomy" id="152421"/>
    <lineage>
        <taxon>Eukaryota</taxon>
        <taxon>Viridiplantae</taxon>
        <taxon>Streptophyta</taxon>
        <taxon>Embryophyta</taxon>
        <taxon>Tracheophyta</taxon>
        <taxon>Spermatophyta</taxon>
        <taxon>Magnoliopsida</taxon>
        <taxon>eudicotyledons</taxon>
        <taxon>Gunneridae</taxon>
        <taxon>Pentapetalae</taxon>
        <taxon>rosids</taxon>
        <taxon>malvids</taxon>
        <taxon>Malvales</taxon>
        <taxon>Dipterocarpaceae</taxon>
        <taxon>Rubroshorea</taxon>
    </lineage>
</organism>
<proteinExistence type="predicted"/>
<dbReference type="EMBL" id="BPVZ01000066">
    <property type="protein sequence ID" value="GKV24598.1"/>
    <property type="molecule type" value="Genomic_DNA"/>
</dbReference>
<evidence type="ECO:0000313" key="1">
    <source>
        <dbReference type="EMBL" id="GKV24598.1"/>
    </source>
</evidence>
<evidence type="ECO:0000313" key="2">
    <source>
        <dbReference type="Proteomes" id="UP001054252"/>
    </source>
</evidence>
<keyword evidence="2" id="KW-1185">Reference proteome</keyword>
<sequence length="57" mass="6699">MEDRTGSNRPTNQQAKARVMAREAIEQKLELQFVGLERPIKEIVVWRHARHTICELN</sequence>